<keyword evidence="1" id="KW-1133">Transmembrane helix</keyword>
<evidence type="ECO:0008006" key="4">
    <source>
        <dbReference type="Google" id="ProtNLM"/>
    </source>
</evidence>
<dbReference type="Proteomes" id="UP000242415">
    <property type="component" value="Unassembled WGS sequence"/>
</dbReference>
<dbReference type="STRING" id="405436.SAMN05444365_101600"/>
<sequence length="263" mass="28229">MAESYPVYGQDRPRRRWGRRLLITAIVLLLVLAGLLVVADRVAANYAEDRIADEVRQQVAQQQLHSSPPSVTVGGFPFLTQVLDGRYRSIGIVLRDVRGEVSGASVRLPQLDVEARDVIASLDTLRSGQGDVIARTVDGKATISYESVAEFIKQPGVQLSEQNGKLAVTAPLQVLNSQVTVRGTADLTVADGQVRLRFAELAADGLPRIPAAQALVNAYAQQISVAVPLPKLPFRLDVREVRPTPDGLAVTATATDVPINGVA</sequence>
<evidence type="ECO:0000256" key="1">
    <source>
        <dbReference type="SAM" id="Phobius"/>
    </source>
</evidence>
<evidence type="ECO:0000313" key="2">
    <source>
        <dbReference type="EMBL" id="SDY08047.1"/>
    </source>
</evidence>
<organism evidence="2 3">
    <name type="scientific">Micromonospora pattaloongensis</name>
    <dbReference type="NCBI Taxonomy" id="405436"/>
    <lineage>
        <taxon>Bacteria</taxon>
        <taxon>Bacillati</taxon>
        <taxon>Actinomycetota</taxon>
        <taxon>Actinomycetes</taxon>
        <taxon>Micromonosporales</taxon>
        <taxon>Micromonosporaceae</taxon>
        <taxon>Micromonospora</taxon>
    </lineage>
</organism>
<evidence type="ECO:0000313" key="3">
    <source>
        <dbReference type="Proteomes" id="UP000242415"/>
    </source>
</evidence>
<name>A0A1H3GY39_9ACTN</name>
<dbReference type="OrthoDB" id="3215846at2"/>
<protein>
    <recommendedName>
        <fullName evidence="4">DUF2993 domain-containing protein</fullName>
    </recommendedName>
</protein>
<reference evidence="3" key="1">
    <citation type="submission" date="2016-10" db="EMBL/GenBank/DDBJ databases">
        <authorList>
            <person name="Varghese N."/>
            <person name="Submissions S."/>
        </authorList>
    </citation>
    <scope>NUCLEOTIDE SEQUENCE [LARGE SCALE GENOMIC DNA]</scope>
    <source>
        <strain evidence="3">DSM 45245</strain>
    </source>
</reference>
<keyword evidence="3" id="KW-1185">Reference proteome</keyword>
<keyword evidence="1" id="KW-0472">Membrane</keyword>
<feature type="transmembrane region" description="Helical" evidence="1">
    <location>
        <begin position="21"/>
        <end position="39"/>
    </location>
</feature>
<dbReference type="AlphaFoldDB" id="A0A1H3GY39"/>
<dbReference type="Pfam" id="PF11209">
    <property type="entry name" value="LmeA"/>
    <property type="match status" value="1"/>
</dbReference>
<dbReference type="InterPro" id="IPR021373">
    <property type="entry name" value="DUF2993"/>
</dbReference>
<accession>A0A1H3GY39</accession>
<gene>
    <name evidence="2" type="ORF">SAMN05444365_101600</name>
</gene>
<proteinExistence type="predicted"/>
<dbReference type="EMBL" id="FNPH01000001">
    <property type="protein sequence ID" value="SDY08047.1"/>
    <property type="molecule type" value="Genomic_DNA"/>
</dbReference>
<keyword evidence="1" id="KW-0812">Transmembrane</keyword>
<dbReference type="RefSeq" id="WP_091551025.1">
    <property type="nucleotide sequence ID" value="NZ_FNPH01000001.1"/>
</dbReference>